<dbReference type="EMBL" id="KN835145">
    <property type="protein sequence ID" value="KIK47632.1"/>
    <property type="molecule type" value="Genomic_DNA"/>
</dbReference>
<proteinExistence type="predicted"/>
<sequence length="120" mass="14069">MSNRMIQHKKKCCQDAEAMKIPSPVAGRRIAIFRRRVIQFLPLPTQKLAMLSSDQANMKYDQAVLYALVGDGIRPRRLQFARDQWVRQWVSEPFLSFFRFNDSRNMIAWSPLALRLSGQR</sequence>
<reference evidence="1 2" key="1">
    <citation type="submission" date="2014-04" db="EMBL/GenBank/DDBJ databases">
        <authorList>
            <consortium name="DOE Joint Genome Institute"/>
            <person name="Kuo A."/>
            <person name="Ruytinx J."/>
            <person name="Rineau F."/>
            <person name="Colpaert J."/>
            <person name="Kohler A."/>
            <person name="Nagy L.G."/>
            <person name="Floudas D."/>
            <person name="Copeland A."/>
            <person name="Barry K.W."/>
            <person name="Cichocki N."/>
            <person name="Veneault-Fourrey C."/>
            <person name="LaButti K."/>
            <person name="Lindquist E.A."/>
            <person name="Lipzen A."/>
            <person name="Lundell T."/>
            <person name="Morin E."/>
            <person name="Murat C."/>
            <person name="Sun H."/>
            <person name="Tunlid A."/>
            <person name="Henrissat B."/>
            <person name="Grigoriev I.V."/>
            <person name="Hibbett D.S."/>
            <person name="Martin F."/>
            <person name="Nordberg H.P."/>
            <person name="Cantor M.N."/>
            <person name="Hua S.X."/>
        </authorList>
    </citation>
    <scope>NUCLEOTIDE SEQUENCE [LARGE SCALE GENOMIC DNA]</scope>
    <source>
        <strain evidence="1 2">UH-Slu-Lm8-n1</strain>
    </source>
</reference>
<name>A0A0D0BPF2_9AGAM</name>
<reference evidence="2" key="2">
    <citation type="submission" date="2015-01" db="EMBL/GenBank/DDBJ databases">
        <title>Evolutionary Origins and Diversification of the Mycorrhizal Mutualists.</title>
        <authorList>
            <consortium name="DOE Joint Genome Institute"/>
            <consortium name="Mycorrhizal Genomics Consortium"/>
            <person name="Kohler A."/>
            <person name="Kuo A."/>
            <person name="Nagy L.G."/>
            <person name="Floudas D."/>
            <person name="Copeland A."/>
            <person name="Barry K.W."/>
            <person name="Cichocki N."/>
            <person name="Veneault-Fourrey C."/>
            <person name="LaButti K."/>
            <person name="Lindquist E.A."/>
            <person name="Lipzen A."/>
            <person name="Lundell T."/>
            <person name="Morin E."/>
            <person name="Murat C."/>
            <person name="Riley R."/>
            <person name="Ohm R."/>
            <person name="Sun H."/>
            <person name="Tunlid A."/>
            <person name="Henrissat B."/>
            <person name="Grigoriev I.V."/>
            <person name="Hibbett D.S."/>
            <person name="Martin F."/>
        </authorList>
    </citation>
    <scope>NUCLEOTIDE SEQUENCE [LARGE SCALE GENOMIC DNA]</scope>
    <source>
        <strain evidence="2">UH-Slu-Lm8-n1</strain>
    </source>
</reference>
<accession>A0A0D0BPF2</accession>
<keyword evidence="2" id="KW-1185">Reference proteome</keyword>
<dbReference type="AlphaFoldDB" id="A0A0D0BPF2"/>
<gene>
    <name evidence="1" type="ORF">CY34DRAFT_211619</name>
</gene>
<dbReference type="HOGENOM" id="CLU_2051207_0_0_1"/>
<dbReference type="OrthoDB" id="10424330at2759"/>
<evidence type="ECO:0000313" key="1">
    <source>
        <dbReference type="EMBL" id="KIK47632.1"/>
    </source>
</evidence>
<protein>
    <submittedName>
        <fullName evidence="1">Uncharacterized protein</fullName>
    </submittedName>
</protein>
<dbReference type="InParanoid" id="A0A0D0BPF2"/>
<dbReference type="Proteomes" id="UP000054485">
    <property type="component" value="Unassembled WGS sequence"/>
</dbReference>
<organism evidence="1 2">
    <name type="scientific">Suillus luteus UH-Slu-Lm8-n1</name>
    <dbReference type="NCBI Taxonomy" id="930992"/>
    <lineage>
        <taxon>Eukaryota</taxon>
        <taxon>Fungi</taxon>
        <taxon>Dikarya</taxon>
        <taxon>Basidiomycota</taxon>
        <taxon>Agaricomycotina</taxon>
        <taxon>Agaricomycetes</taxon>
        <taxon>Agaricomycetidae</taxon>
        <taxon>Boletales</taxon>
        <taxon>Suillineae</taxon>
        <taxon>Suillaceae</taxon>
        <taxon>Suillus</taxon>
    </lineage>
</organism>
<evidence type="ECO:0000313" key="2">
    <source>
        <dbReference type="Proteomes" id="UP000054485"/>
    </source>
</evidence>